<dbReference type="InterPro" id="IPR012912">
    <property type="entry name" value="Plasmid_pRiA4b_Orf3-like"/>
</dbReference>
<protein>
    <recommendedName>
        <fullName evidence="1">Plasmid pRiA4b Orf3-like domain-containing protein</fullName>
    </recommendedName>
</protein>
<evidence type="ECO:0000313" key="2">
    <source>
        <dbReference type="EMBL" id="KAH6646857.1"/>
    </source>
</evidence>
<dbReference type="Proteomes" id="UP000758603">
    <property type="component" value="Unassembled WGS sequence"/>
</dbReference>
<gene>
    <name evidence="2" type="ORF">BKA67DRAFT_524745</name>
</gene>
<accession>A0A9P8RJ66</accession>
<dbReference type="AlphaFoldDB" id="A0A9P8RJ66"/>
<dbReference type="RefSeq" id="XP_045953371.1">
    <property type="nucleotide sequence ID" value="XM_046098608.1"/>
</dbReference>
<organism evidence="2 3">
    <name type="scientific">Truncatella angustata</name>
    <dbReference type="NCBI Taxonomy" id="152316"/>
    <lineage>
        <taxon>Eukaryota</taxon>
        <taxon>Fungi</taxon>
        <taxon>Dikarya</taxon>
        <taxon>Ascomycota</taxon>
        <taxon>Pezizomycotina</taxon>
        <taxon>Sordariomycetes</taxon>
        <taxon>Xylariomycetidae</taxon>
        <taxon>Amphisphaeriales</taxon>
        <taxon>Sporocadaceae</taxon>
        <taxon>Truncatella</taxon>
    </lineage>
</organism>
<dbReference type="OrthoDB" id="245563at2759"/>
<dbReference type="InterPro" id="IPR024047">
    <property type="entry name" value="MM3350-like_sf"/>
</dbReference>
<dbReference type="EMBL" id="JAGPXC010000009">
    <property type="protein sequence ID" value="KAH6646857.1"/>
    <property type="molecule type" value="Genomic_DNA"/>
</dbReference>
<sequence length="120" mass="13963">KTKLSKVFGDAQWSNCPFEYLYDFGDHWDHCIEVIGRQPSTEHFVCKEGSGHGVAEDVGSDRGWTQLIKAYRAASPSQEQRYKMQWYEKKCPNGDPTGLKDREGEWDIEKVNKRLEKIKH</sequence>
<comment type="caution">
    <text evidence="2">The sequence shown here is derived from an EMBL/GenBank/DDBJ whole genome shotgun (WGS) entry which is preliminary data.</text>
</comment>
<feature type="domain" description="Plasmid pRiA4b Orf3-like" evidence="1">
    <location>
        <begin position="3"/>
        <end position="90"/>
    </location>
</feature>
<dbReference type="SUPFAM" id="SSF159941">
    <property type="entry name" value="MM3350-like"/>
    <property type="match status" value="1"/>
</dbReference>
<feature type="non-terminal residue" evidence="2">
    <location>
        <position position="1"/>
    </location>
</feature>
<evidence type="ECO:0000259" key="1">
    <source>
        <dbReference type="Pfam" id="PF07929"/>
    </source>
</evidence>
<dbReference type="GeneID" id="70127500"/>
<evidence type="ECO:0000313" key="3">
    <source>
        <dbReference type="Proteomes" id="UP000758603"/>
    </source>
</evidence>
<dbReference type="Gene3D" id="3.10.290.30">
    <property type="entry name" value="MM3350-like"/>
    <property type="match status" value="1"/>
</dbReference>
<name>A0A9P8RJ66_9PEZI</name>
<keyword evidence="3" id="KW-1185">Reference proteome</keyword>
<proteinExistence type="predicted"/>
<dbReference type="Pfam" id="PF07929">
    <property type="entry name" value="PRiA4_ORF3"/>
    <property type="match status" value="1"/>
</dbReference>
<reference evidence="2" key="1">
    <citation type="journal article" date="2021" name="Nat. Commun.">
        <title>Genetic determinants of endophytism in the Arabidopsis root mycobiome.</title>
        <authorList>
            <person name="Mesny F."/>
            <person name="Miyauchi S."/>
            <person name="Thiergart T."/>
            <person name="Pickel B."/>
            <person name="Atanasova L."/>
            <person name="Karlsson M."/>
            <person name="Huettel B."/>
            <person name="Barry K.W."/>
            <person name="Haridas S."/>
            <person name="Chen C."/>
            <person name="Bauer D."/>
            <person name="Andreopoulos W."/>
            <person name="Pangilinan J."/>
            <person name="LaButti K."/>
            <person name="Riley R."/>
            <person name="Lipzen A."/>
            <person name="Clum A."/>
            <person name="Drula E."/>
            <person name="Henrissat B."/>
            <person name="Kohler A."/>
            <person name="Grigoriev I.V."/>
            <person name="Martin F.M."/>
            <person name="Hacquard S."/>
        </authorList>
    </citation>
    <scope>NUCLEOTIDE SEQUENCE</scope>
    <source>
        <strain evidence="2">MPI-SDFR-AT-0073</strain>
    </source>
</reference>